<dbReference type="PANTHER" id="PTHR47877:SF3">
    <property type="entry name" value="LATE EMBRYOGENESIS ABUNDANT DOMAIN-CONTAINING PROTEIN _ LEA DOMAIN-CONTAINING PROTEIN"/>
    <property type="match status" value="1"/>
</dbReference>
<dbReference type="Proteomes" id="UP000231279">
    <property type="component" value="Unassembled WGS sequence"/>
</dbReference>
<evidence type="ECO:0000313" key="2">
    <source>
        <dbReference type="EMBL" id="PIN06380.1"/>
    </source>
</evidence>
<dbReference type="STRING" id="429701.A0A2G9GMZ3"/>
<name>A0A2G9GMZ3_9LAMI</name>
<organism evidence="2 3">
    <name type="scientific">Handroanthus impetiginosus</name>
    <dbReference type="NCBI Taxonomy" id="429701"/>
    <lineage>
        <taxon>Eukaryota</taxon>
        <taxon>Viridiplantae</taxon>
        <taxon>Streptophyta</taxon>
        <taxon>Embryophyta</taxon>
        <taxon>Tracheophyta</taxon>
        <taxon>Spermatophyta</taxon>
        <taxon>Magnoliopsida</taxon>
        <taxon>eudicotyledons</taxon>
        <taxon>Gunneridae</taxon>
        <taxon>Pentapetalae</taxon>
        <taxon>asterids</taxon>
        <taxon>lamiids</taxon>
        <taxon>Lamiales</taxon>
        <taxon>Bignoniaceae</taxon>
        <taxon>Crescentiina</taxon>
        <taxon>Tabebuia alliance</taxon>
        <taxon>Handroanthus</taxon>
    </lineage>
</organism>
<feature type="region of interest" description="Disordered" evidence="1">
    <location>
        <begin position="1"/>
        <end position="26"/>
    </location>
</feature>
<protein>
    <submittedName>
        <fullName evidence="2">Uncharacterized protein</fullName>
    </submittedName>
</protein>
<keyword evidence="3" id="KW-1185">Reference proteome</keyword>
<dbReference type="EMBL" id="NKXS01004437">
    <property type="protein sequence ID" value="PIN06380.1"/>
    <property type="molecule type" value="Genomic_DNA"/>
</dbReference>
<dbReference type="OrthoDB" id="1907061at2759"/>
<reference evidence="3" key="1">
    <citation type="journal article" date="2018" name="Gigascience">
        <title>Genome assembly of the Pink Ipe (Handroanthus impetiginosus, Bignoniaceae), a highly valued, ecologically keystone Neotropical timber forest tree.</title>
        <authorList>
            <person name="Silva-Junior O.B."/>
            <person name="Grattapaglia D."/>
            <person name="Novaes E."/>
            <person name="Collevatti R.G."/>
        </authorList>
    </citation>
    <scope>NUCLEOTIDE SEQUENCE [LARGE SCALE GENOMIC DNA]</scope>
    <source>
        <strain evidence="3">cv. UFG-1</strain>
    </source>
</reference>
<feature type="compositionally biased region" description="Basic and acidic residues" evidence="1">
    <location>
        <begin position="1"/>
        <end position="23"/>
    </location>
</feature>
<evidence type="ECO:0000256" key="1">
    <source>
        <dbReference type="SAM" id="MobiDB-lite"/>
    </source>
</evidence>
<accession>A0A2G9GMZ3</accession>
<comment type="caution">
    <text evidence="2">The sequence shown here is derived from an EMBL/GenBank/DDBJ whole genome shotgun (WGS) entry which is preliminary data.</text>
</comment>
<dbReference type="GO" id="GO:0009631">
    <property type="term" value="P:cold acclimation"/>
    <property type="evidence" value="ECO:0007669"/>
    <property type="project" value="TreeGrafter"/>
</dbReference>
<dbReference type="GO" id="GO:0005829">
    <property type="term" value="C:cytosol"/>
    <property type="evidence" value="ECO:0007669"/>
    <property type="project" value="TreeGrafter"/>
</dbReference>
<proteinExistence type="predicted"/>
<evidence type="ECO:0000313" key="3">
    <source>
        <dbReference type="Proteomes" id="UP000231279"/>
    </source>
</evidence>
<gene>
    <name evidence="2" type="ORF">CDL12_21068</name>
</gene>
<sequence length="237" mass="25902">MGSEQLRRENVSDETVVEKDRVPKMTTHFESLTEKAREDQLQHVPHVERTEEIRKEETHGGDCSGQWRQGPSLEELSDMRVMAKQNSTAGAEEQYEKAKEMCVSKAKIAAEYVVAAKDVALESGRGAAEYVGKVAAGVKDQAVEAGRETAYYTRVAVADATKAVAEVTSTVSEKAAVVKDKVVDTGKTVVGYAGEKIAAAKDAVVGSEEKVAESAERKKVEAWRDFEEKRASYEKVS</sequence>
<dbReference type="AlphaFoldDB" id="A0A2G9GMZ3"/>
<dbReference type="PANTHER" id="PTHR47877">
    <property type="entry name" value="LATE EMBRYOGENESIS ABUNDANT DOMAIN-CONTAINING PROTEIN / LEA DOMAIN-CONTAINING PROTEIN"/>
    <property type="match status" value="1"/>
</dbReference>
<feature type="region of interest" description="Disordered" evidence="1">
    <location>
        <begin position="52"/>
        <end position="73"/>
    </location>
</feature>